<dbReference type="Proteomes" id="UP001321450">
    <property type="component" value="Chromosome"/>
</dbReference>
<gene>
    <name evidence="1" type="ORF">MIN45_P0144</name>
</gene>
<dbReference type="Gene3D" id="3.40.50.300">
    <property type="entry name" value="P-loop containing nucleotide triphosphate hydrolases"/>
    <property type="match status" value="1"/>
</dbReference>
<sequence>MIYVVLGVGFSGTTLVSELLHHSGIRMIDVDDDNYDAGGKYEHPAFQAVNKALLGLADDQVRHLRPRHCPKALSPDQQESMRRLIANQQERYQDWGFKDPRTVVTYPLWKNLLPPHRLIAVYRDPAGNWPRHRWRGYRRRYVNGWRAFVHLRQWCEYNTAILNFGRPLGKDFLLLNYERLMQGDEELERLRRFTARPMVDRRDPAMYRVRNKGDLLFRGVRLLMDSCGPYSPDAVRKALEQERNRQLAQVTR</sequence>
<keyword evidence="2" id="KW-1185">Reference proteome</keyword>
<dbReference type="InterPro" id="IPR027417">
    <property type="entry name" value="P-loop_NTPase"/>
</dbReference>
<proteinExistence type="predicted"/>
<dbReference type="KEGG" id="meiy:MIN45_P0144"/>
<dbReference type="EMBL" id="AP024718">
    <property type="protein sequence ID" value="BCX87777.1"/>
    <property type="molecule type" value="Genomic_DNA"/>
</dbReference>
<dbReference type="Pfam" id="PF13469">
    <property type="entry name" value="Sulfotransfer_3"/>
    <property type="match status" value="1"/>
</dbReference>
<evidence type="ECO:0000313" key="2">
    <source>
        <dbReference type="Proteomes" id="UP001321450"/>
    </source>
</evidence>
<dbReference type="AlphaFoldDB" id="A0AAU9C318"/>
<dbReference type="RefSeq" id="WP_286292726.1">
    <property type="nucleotide sequence ID" value="NZ_AP024718.1"/>
</dbReference>
<name>A0AAU9C318_9GAMM</name>
<dbReference type="SUPFAM" id="SSF52540">
    <property type="entry name" value="P-loop containing nucleoside triphosphate hydrolases"/>
    <property type="match status" value="1"/>
</dbReference>
<protein>
    <submittedName>
        <fullName evidence="1">O-antigen biosynthesis protein</fullName>
    </submittedName>
</protein>
<accession>A0AAU9C318</accession>
<evidence type="ECO:0000313" key="1">
    <source>
        <dbReference type="EMBL" id="BCX87777.1"/>
    </source>
</evidence>
<reference evidence="2" key="1">
    <citation type="journal article" date="2024" name="Int. J. Syst. Evol. Microbiol.">
        <title>Methylomarinovum tepidoasis sp. nov., a moderately thermophilic methanotroph of the family Methylothermaceae isolated from a deep-sea hydrothermal field.</title>
        <authorList>
            <person name="Hirayama H."/>
            <person name="Takaki Y."/>
            <person name="Abe M."/>
            <person name="Miyazaki M."/>
            <person name="Uematsu K."/>
            <person name="Matsui Y."/>
            <person name="Takai K."/>
        </authorList>
    </citation>
    <scope>NUCLEOTIDE SEQUENCE [LARGE SCALE GENOMIC DNA]</scope>
    <source>
        <strain evidence="2">IN45</strain>
    </source>
</reference>
<organism evidence="1 2">
    <name type="scientific">Methylomarinovum tepidoasis</name>
    <dbReference type="NCBI Taxonomy" id="2840183"/>
    <lineage>
        <taxon>Bacteria</taxon>
        <taxon>Pseudomonadati</taxon>
        <taxon>Pseudomonadota</taxon>
        <taxon>Gammaproteobacteria</taxon>
        <taxon>Methylococcales</taxon>
        <taxon>Methylothermaceae</taxon>
        <taxon>Methylomarinovum</taxon>
    </lineage>
</organism>